<evidence type="ECO:0000259" key="4">
    <source>
        <dbReference type="Pfam" id="PF08028"/>
    </source>
</evidence>
<dbReference type="SUPFAM" id="SSF56645">
    <property type="entry name" value="Acyl-CoA dehydrogenase NM domain-like"/>
    <property type="match status" value="1"/>
</dbReference>
<dbReference type="PANTHER" id="PTHR48083:SF19">
    <property type="entry name" value="FLAVIN-DEPENDENT MONOOXYGENASE, OXYGENASE SUBUNIT HSAA"/>
    <property type="match status" value="1"/>
</dbReference>
<dbReference type="InterPro" id="IPR054617">
    <property type="entry name" value="HsaA"/>
</dbReference>
<evidence type="ECO:0000256" key="2">
    <source>
        <dbReference type="ARBA" id="ARBA00049661"/>
    </source>
</evidence>
<evidence type="ECO:0000313" key="6">
    <source>
        <dbReference type="Proteomes" id="UP001501581"/>
    </source>
</evidence>
<dbReference type="PANTHER" id="PTHR48083">
    <property type="entry name" value="MEDIUM-CHAIN SPECIFIC ACYL-COA DEHYDROGENASE, MITOCHONDRIAL-RELATED"/>
    <property type="match status" value="1"/>
</dbReference>
<gene>
    <name evidence="5" type="ORF">GCM10009668_05670</name>
</gene>
<evidence type="ECO:0000259" key="3">
    <source>
        <dbReference type="Pfam" id="PF02771"/>
    </source>
</evidence>
<dbReference type="InterPro" id="IPR013107">
    <property type="entry name" value="Acyl-CoA_DH_C"/>
</dbReference>
<feature type="domain" description="Acyl-CoA dehydrogenase C-terminal" evidence="4">
    <location>
        <begin position="234"/>
        <end position="366"/>
    </location>
</feature>
<keyword evidence="6" id="KW-1185">Reference proteome</keyword>
<proteinExistence type="inferred from homology"/>
<reference evidence="6" key="1">
    <citation type="journal article" date="2019" name="Int. J. Syst. Evol. Microbiol.">
        <title>The Global Catalogue of Microorganisms (GCM) 10K type strain sequencing project: providing services to taxonomists for standard genome sequencing and annotation.</title>
        <authorList>
            <consortium name="The Broad Institute Genomics Platform"/>
            <consortium name="The Broad Institute Genome Sequencing Center for Infectious Disease"/>
            <person name="Wu L."/>
            <person name="Ma J."/>
        </authorList>
    </citation>
    <scope>NUCLEOTIDE SEQUENCE [LARGE SCALE GENOMIC DNA]</scope>
    <source>
        <strain evidence="6">JCM 13008</strain>
    </source>
</reference>
<dbReference type="RefSeq" id="WP_343991148.1">
    <property type="nucleotide sequence ID" value="NZ_BAAALG010000002.1"/>
</dbReference>
<dbReference type="InterPro" id="IPR046373">
    <property type="entry name" value="Acyl-CoA_Oxase/DH_mid-dom_sf"/>
</dbReference>
<dbReference type="PIRSF" id="PIRSF016578">
    <property type="entry name" value="HsaA"/>
    <property type="match status" value="1"/>
</dbReference>
<dbReference type="InterPro" id="IPR050741">
    <property type="entry name" value="Acyl-CoA_dehydrogenase"/>
</dbReference>
<dbReference type="NCBIfam" id="NF045629">
    <property type="entry name" value="monooxsub_HsaA"/>
    <property type="match status" value="1"/>
</dbReference>
<dbReference type="Pfam" id="PF02771">
    <property type="entry name" value="Acyl-CoA_dh_N"/>
    <property type="match status" value="1"/>
</dbReference>
<dbReference type="Proteomes" id="UP001501581">
    <property type="component" value="Unassembled WGS sequence"/>
</dbReference>
<dbReference type="Gene3D" id="1.10.540.10">
    <property type="entry name" value="Acyl-CoA dehydrogenase/oxidase, N-terminal domain"/>
    <property type="match status" value="1"/>
</dbReference>
<dbReference type="InterPro" id="IPR009100">
    <property type="entry name" value="AcylCoA_DH/oxidase_NM_dom_sf"/>
</dbReference>
<dbReference type="InterPro" id="IPR013786">
    <property type="entry name" value="AcylCoA_DH/ox_N"/>
</dbReference>
<dbReference type="Gene3D" id="2.40.110.10">
    <property type="entry name" value="Butyryl-CoA Dehydrogenase, subunit A, domain 2"/>
    <property type="match status" value="1"/>
</dbReference>
<dbReference type="EMBL" id="BAAALG010000002">
    <property type="protein sequence ID" value="GAA1093233.1"/>
    <property type="molecule type" value="Genomic_DNA"/>
</dbReference>
<organism evidence="5 6">
    <name type="scientific">Nocardioides dubius</name>
    <dbReference type="NCBI Taxonomy" id="317019"/>
    <lineage>
        <taxon>Bacteria</taxon>
        <taxon>Bacillati</taxon>
        <taxon>Actinomycetota</taxon>
        <taxon>Actinomycetes</taxon>
        <taxon>Propionibacteriales</taxon>
        <taxon>Nocardioidaceae</taxon>
        <taxon>Nocardioides</taxon>
    </lineage>
</organism>
<evidence type="ECO:0000313" key="5">
    <source>
        <dbReference type="EMBL" id="GAA1093233.1"/>
    </source>
</evidence>
<dbReference type="InterPro" id="IPR036250">
    <property type="entry name" value="AcylCo_DH-like_C"/>
</dbReference>
<keyword evidence="1" id="KW-0560">Oxidoreductase</keyword>
<dbReference type="Gene3D" id="1.20.140.10">
    <property type="entry name" value="Butyryl-CoA Dehydrogenase, subunit A, domain 3"/>
    <property type="match status" value="1"/>
</dbReference>
<protein>
    <submittedName>
        <fullName evidence="5">Flavin-dependent monooxygenase</fullName>
    </submittedName>
</protein>
<dbReference type="SUPFAM" id="SSF47203">
    <property type="entry name" value="Acyl-CoA dehydrogenase C-terminal domain-like"/>
    <property type="match status" value="1"/>
</dbReference>
<dbReference type="CDD" id="cd01159">
    <property type="entry name" value="NcnH"/>
    <property type="match status" value="1"/>
</dbReference>
<comment type="caution">
    <text evidence="5">The sequence shown here is derived from an EMBL/GenBank/DDBJ whole genome shotgun (WGS) entry which is preliminary data.</text>
</comment>
<name>A0ABP4E846_9ACTN</name>
<accession>A0ABP4E846</accession>
<comment type="similarity">
    <text evidence="2">Belongs to the HpaH/HsaA monooxygenase family.</text>
</comment>
<evidence type="ECO:0000256" key="1">
    <source>
        <dbReference type="ARBA" id="ARBA00023002"/>
    </source>
</evidence>
<feature type="domain" description="Acyl-CoA dehydrogenase/oxidase N-terminal" evidence="3">
    <location>
        <begin position="4"/>
        <end position="101"/>
    </location>
</feature>
<dbReference type="GO" id="GO:0004497">
    <property type="term" value="F:monooxygenase activity"/>
    <property type="evidence" value="ECO:0007669"/>
    <property type="project" value="UniProtKB-KW"/>
</dbReference>
<keyword evidence="5" id="KW-0503">Monooxygenase</keyword>
<dbReference type="Pfam" id="PF08028">
    <property type="entry name" value="Acyl-CoA_dh_2"/>
    <property type="match status" value="1"/>
</dbReference>
<dbReference type="InterPro" id="IPR037069">
    <property type="entry name" value="AcylCoA_DH/ox_N_sf"/>
</dbReference>
<sequence>MSKQVLDAVRDLLPTFRERADEAEKLRQVPEASVKALEETGFFRMLQPKRFDGFESDPVDFFTAVKEIASADGSTGWISSVLGVHPWQVALFPDEAQQAVWGSDTNTRLSSSYAPTGKAVQTEGGYLLSGKWSFSSGSAHASWVLLGGLVFNAEGHVVDFKTFMVPRDKYEIVDVWNVVGLRGTGSNDIVVAETFIPEAFTLSMSDTGRCYGPGQAENTSDLYKLPFHSLFTTTITTPIVGMANGAYAEHVEMQQKRVRAAYLGEKASSDPFAAVRIARAGSDIDAAWALLMANIRDEQAHVARGEQIPLQLRLKVRRDQVLGTQRAIDAIDALFEASGGRALAEGTYLQRAWRDAHAGRVHAANDPERALKMFGDAEFGHKIDPGMY</sequence>